<organism evidence="2 3">
    <name type="scientific">Streptomyces solicathayae</name>
    <dbReference type="NCBI Taxonomy" id="3081768"/>
    <lineage>
        <taxon>Bacteria</taxon>
        <taxon>Bacillati</taxon>
        <taxon>Actinomycetota</taxon>
        <taxon>Actinomycetes</taxon>
        <taxon>Kitasatosporales</taxon>
        <taxon>Streptomycetaceae</taxon>
        <taxon>Streptomyces</taxon>
    </lineage>
</organism>
<protein>
    <submittedName>
        <fullName evidence="2">CU044_5270 family protein</fullName>
    </submittedName>
</protein>
<dbReference type="RefSeq" id="WP_318107538.1">
    <property type="nucleotide sequence ID" value="NZ_CP137573.1"/>
</dbReference>
<dbReference type="EMBL" id="CP137573">
    <property type="protein sequence ID" value="WOX25098.1"/>
    <property type="molecule type" value="Genomic_DNA"/>
</dbReference>
<keyword evidence="3" id="KW-1185">Reference proteome</keyword>
<name>A0ABZ0M0A3_9ACTN</name>
<dbReference type="InterPro" id="IPR047789">
    <property type="entry name" value="CU044_5270-like"/>
</dbReference>
<proteinExistence type="predicted"/>
<sequence length="352" mass="38475">MDEMKTLQGLRADAPTPDHARLAPGRQRLLDVSARRDPSWRGRVRWKIVAPAAAALVTAAAVLATQVATKPSEHSVQPMSDGTTMLLELVERLEDNPQIPGTIASVAPEKWVYRDEVSTSGNMTPDVLKPLLKGSLCPREQTGKAYAWRMEFWDLGDSTKRAVKDDGGPCLPRDRKLRVINTPAYKEPEMRDRAFAANAPTDPDAFMRALRIHQEGMSRGGDQAARDFNALGAFFSEPVGMTPRLRATILRSLVAVPGVTVAERPVMDPLGRSVLAVGRKNDEPQAQGVRDEVLIDPVTGAYLGKRAVATVPVQHDLKKKGDRKGPRTEAGQVEEWFLLAKTAVVDASGQRP</sequence>
<accession>A0ABZ0M0A3</accession>
<feature type="region of interest" description="Disordered" evidence="1">
    <location>
        <begin position="1"/>
        <end position="21"/>
    </location>
</feature>
<dbReference type="NCBIfam" id="NF038083">
    <property type="entry name" value="CU044_5270_fam"/>
    <property type="match status" value="1"/>
</dbReference>
<dbReference type="Proteomes" id="UP001301731">
    <property type="component" value="Chromosome"/>
</dbReference>
<evidence type="ECO:0000256" key="1">
    <source>
        <dbReference type="SAM" id="MobiDB-lite"/>
    </source>
</evidence>
<reference evidence="2 3" key="1">
    <citation type="submission" date="2023-10" db="EMBL/GenBank/DDBJ databases">
        <title>The genome sequence of Streptomyces sp. HUAS YS2.</title>
        <authorList>
            <person name="Mo P."/>
        </authorList>
    </citation>
    <scope>NUCLEOTIDE SEQUENCE [LARGE SCALE GENOMIC DNA]</scope>
    <source>
        <strain evidence="2 3">HUAS YS2</strain>
    </source>
</reference>
<gene>
    <name evidence="2" type="ORF">R2D22_28410</name>
</gene>
<evidence type="ECO:0000313" key="3">
    <source>
        <dbReference type="Proteomes" id="UP001301731"/>
    </source>
</evidence>
<evidence type="ECO:0000313" key="2">
    <source>
        <dbReference type="EMBL" id="WOX25098.1"/>
    </source>
</evidence>